<name>A0A143Q029_LIMRT</name>
<feature type="compositionally biased region" description="Low complexity" evidence="2">
    <location>
        <begin position="148"/>
        <end position="166"/>
    </location>
</feature>
<sequence length="302" mass="34087">MAQRRMFSQKVTETDKFLDMGLTAQSLYFHLGMNADDDGFVGNPKSIKRMIGASEDDLKALVEKDYLIVFDDGVVVIKDWLVSNYVKKDRYTPTIYTDDMKLIGLDKNKRYQFVSDLEPERNQVGTEMSPECIQDGDKMEPNCIQSGSKNKNQISSENSQSQQGQGFNPMEPNWNQNGTEMDPQVRLGKDRVKLSKSKDNLNTTTSTTLNSYYKKLESPKSQNELKAFVNELGGDVVAFAITSMFENADRPTFAYLRSILNRYQQQGLTNLAAVQHDNDVYNGKSVVVTGAKPKIPVYHLGE</sequence>
<evidence type="ECO:0000256" key="2">
    <source>
        <dbReference type="SAM" id="MobiDB-lite"/>
    </source>
</evidence>
<evidence type="ECO:0000256" key="1">
    <source>
        <dbReference type="ARBA" id="ARBA00093462"/>
    </source>
</evidence>
<dbReference type="RefSeq" id="WP_063164148.1">
    <property type="nucleotide sequence ID" value="NZ_CP014786.1"/>
</dbReference>
<organism evidence="4 5">
    <name type="scientific">Limosilactobacillus reuteri</name>
    <name type="common">Lactobacillus reuteri</name>
    <dbReference type="NCBI Taxonomy" id="1598"/>
    <lineage>
        <taxon>Bacteria</taxon>
        <taxon>Bacillati</taxon>
        <taxon>Bacillota</taxon>
        <taxon>Bacilli</taxon>
        <taxon>Lactobacillales</taxon>
        <taxon>Lactobacillaceae</taxon>
        <taxon>Limosilactobacillus</taxon>
    </lineage>
</organism>
<evidence type="ECO:0000259" key="3">
    <source>
        <dbReference type="Pfam" id="PF07261"/>
    </source>
</evidence>
<dbReference type="Gene3D" id="1.10.10.630">
    <property type="entry name" value="DnaD domain-like"/>
    <property type="match status" value="1"/>
</dbReference>
<dbReference type="EMBL" id="CP059275">
    <property type="protein sequence ID" value="QLQ62755.1"/>
    <property type="molecule type" value="Genomic_DNA"/>
</dbReference>
<gene>
    <name evidence="4" type="ORF">HHK02_05540</name>
</gene>
<protein>
    <submittedName>
        <fullName evidence="4">DnaD domain protein</fullName>
    </submittedName>
</protein>
<comment type="similarity">
    <text evidence="1">Belongs to the DnaB/DnaD family.</text>
</comment>
<accession>A0A143Q029</accession>
<dbReference type="AlphaFoldDB" id="A0A143Q029"/>
<dbReference type="Pfam" id="PF07261">
    <property type="entry name" value="DnaB_2"/>
    <property type="match status" value="1"/>
</dbReference>
<dbReference type="OrthoDB" id="9788567at2"/>
<proteinExistence type="inferred from homology"/>
<feature type="domain" description="DnaB/C C-terminal" evidence="3">
    <location>
        <begin position="212"/>
        <end position="275"/>
    </location>
</feature>
<feature type="region of interest" description="Disordered" evidence="2">
    <location>
        <begin position="121"/>
        <end position="182"/>
    </location>
</feature>
<dbReference type="Proteomes" id="UP000510868">
    <property type="component" value="Chromosome"/>
</dbReference>
<reference evidence="4 5" key="1">
    <citation type="submission" date="2020-07" db="EMBL/GenBank/DDBJ databases">
        <title>Genome sequence of Lactobacillus reuteri CNEI-KCA3 isolated from the faeces of a reared-broiler chicken, South-East Nigeria, reveals presence of CRISPR arrays.</title>
        <authorList>
            <person name="Anukam K.C."/>
            <person name="Ibezim C.N."/>
            <person name="BeecK W.V."/>
            <person name="Allonsius C."/>
            <person name="Broek M.D."/>
            <person name="Tuyaerts I."/>
            <person name="Attama A."/>
            <person name="Esimone C.O."/>
            <person name="Lebeer S."/>
        </authorList>
    </citation>
    <scope>NUCLEOTIDE SEQUENCE [LARGE SCALE GENOMIC DNA]</scope>
    <source>
        <strain evidence="4 5">CNEI-KCA3</strain>
    </source>
</reference>
<dbReference type="InterPro" id="IPR034829">
    <property type="entry name" value="DnaD-like_sf"/>
</dbReference>
<evidence type="ECO:0000313" key="5">
    <source>
        <dbReference type="Proteomes" id="UP000510868"/>
    </source>
</evidence>
<dbReference type="InterPro" id="IPR006343">
    <property type="entry name" value="DnaB/C_C"/>
</dbReference>
<evidence type="ECO:0000313" key="4">
    <source>
        <dbReference type="EMBL" id="QLQ62755.1"/>
    </source>
</evidence>